<protein>
    <submittedName>
        <fullName evidence="1">Uncharacterized protein</fullName>
    </submittedName>
</protein>
<evidence type="ECO:0000313" key="1">
    <source>
        <dbReference type="EMBL" id="KAG6713037.1"/>
    </source>
</evidence>
<comment type="caution">
    <text evidence="1">The sequence shown here is derived from an EMBL/GenBank/DDBJ whole genome shotgun (WGS) entry which is preliminary data.</text>
</comment>
<dbReference type="AlphaFoldDB" id="A0A922F2E7"/>
<dbReference type="Proteomes" id="UP000811246">
    <property type="component" value="Chromosome 5"/>
</dbReference>
<sequence>MASLVIGILLEITVRLGGCWEQRDNTGDLKQMKKFSWEFACLHCFYDFLCCIFRVNKRKMSVISFEITQLAKACTTKLLLKPLSLT</sequence>
<dbReference type="EMBL" id="CM031829">
    <property type="protein sequence ID" value="KAG6713037.1"/>
    <property type="molecule type" value="Genomic_DNA"/>
</dbReference>
<gene>
    <name evidence="1" type="ORF">I3842_05G130200</name>
</gene>
<reference evidence="1" key="1">
    <citation type="submission" date="2021-01" db="EMBL/GenBank/DDBJ databases">
        <authorList>
            <person name="Lovell J.T."/>
            <person name="Bentley N."/>
            <person name="Bhattarai G."/>
            <person name="Jenkins J.W."/>
            <person name="Sreedasyam A."/>
            <person name="Alarcon Y."/>
            <person name="Bock C."/>
            <person name="Boston L."/>
            <person name="Carlson J."/>
            <person name="Cervantes K."/>
            <person name="Clermont K."/>
            <person name="Krom N."/>
            <person name="Kubenka K."/>
            <person name="Mamidi S."/>
            <person name="Mattison C."/>
            <person name="Monteros M."/>
            <person name="Pisani C."/>
            <person name="Plott C."/>
            <person name="Rajasekar S."/>
            <person name="Rhein H.S."/>
            <person name="Rohla C."/>
            <person name="Song M."/>
            <person name="Hilaire R.S."/>
            <person name="Shu S."/>
            <person name="Wells L."/>
            <person name="Wang X."/>
            <person name="Webber J."/>
            <person name="Heerema R.J."/>
            <person name="Klein P."/>
            <person name="Conner P."/>
            <person name="Grauke L."/>
            <person name="Grimwood J."/>
            <person name="Schmutz J."/>
            <person name="Randall J.J."/>
        </authorList>
    </citation>
    <scope>NUCLEOTIDE SEQUENCE</scope>
    <source>
        <tissue evidence="1">Leaf</tissue>
    </source>
</reference>
<name>A0A922F2E7_CARIL</name>
<accession>A0A922F2E7</accession>
<evidence type="ECO:0000313" key="2">
    <source>
        <dbReference type="Proteomes" id="UP000811246"/>
    </source>
</evidence>
<organism evidence="1 2">
    <name type="scientific">Carya illinoinensis</name>
    <name type="common">Pecan</name>
    <dbReference type="NCBI Taxonomy" id="32201"/>
    <lineage>
        <taxon>Eukaryota</taxon>
        <taxon>Viridiplantae</taxon>
        <taxon>Streptophyta</taxon>
        <taxon>Embryophyta</taxon>
        <taxon>Tracheophyta</taxon>
        <taxon>Spermatophyta</taxon>
        <taxon>Magnoliopsida</taxon>
        <taxon>eudicotyledons</taxon>
        <taxon>Gunneridae</taxon>
        <taxon>Pentapetalae</taxon>
        <taxon>rosids</taxon>
        <taxon>fabids</taxon>
        <taxon>Fagales</taxon>
        <taxon>Juglandaceae</taxon>
        <taxon>Carya</taxon>
    </lineage>
</organism>
<proteinExistence type="predicted"/>